<proteinExistence type="predicted"/>
<dbReference type="EMBL" id="MPGH01000087">
    <property type="protein sequence ID" value="OLN88789.1"/>
    <property type="molecule type" value="Genomic_DNA"/>
</dbReference>
<feature type="compositionally biased region" description="Low complexity" evidence="1">
    <location>
        <begin position="193"/>
        <end position="208"/>
    </location>
</feature>
<feature type="region of interest" description="Disordered" evidence="1">
    <location>
        <begin position="175"/>
        <end position="232"/>
    </location>
</feature>
<feature type="compositionally biased region" description="Polar residues" evidence="1">
    <location>
        <begin position="92"/>
        <end position="107"/>
    </location>
</feature>
<feature type="compositionally biased region" description="Low complexity" evidence="1">
    <location>
        <begin position="424"/>
        <end position="446"/>
    </location>
</feature>
<keyword evidence="3" id="KW-1185">Reference proteome</keyword>
<evidence type="ECO:0000313" key="3">
    <source>
        <dbReference type="Proteomes" id="UP000186583"/>
    </source>
</evidence>
<evidence type="ECO:0000313" key="2">
    <source>
        <dbReference type="EMBL" id="OLN88789.1"/>
    </source>
</evidence>
<feature type="compositionally biased region" description="Basic and acidic residues" evidence="1">
    <location>
        <begin position="108"/>
        <end position="124"/>
    </location>
</feature>
<reference evidence="2 3" key="1">
    <citation type="submission" date="2016-11" db="EMBL/GenBank/DDBJ databases">
        <title>Draft Genome Assembly of Colletotrichum chlorophyti a pathogen of herbaceous plants.</title>
        <authorList>
            <person name="Gan P."/>
            <person name="Narusaka M."/>
            <person name="Tsushima A."/>
            <person name="Narusaka Y."/>
            <person name="Takano Y."/>
            <person name="Shirasu K."/>
        </authorList>
    </citation>
    <scope>NUCLEOTIDE SEQUENCE [LARGE SCALE GENOMIC DNA]</scope>
    <source>
        <strain evidence="2 3">NTL11</strain>
    </source>
</reference>
<organism evidence="2 3">
    <name type="scientific">Colletotrichum chlorophyti</name>
    <dbReference type="NCBI Taxonomy" id="708187"/>
    <lineage>
        <taxon>Eukaryota</taxon>
        <taxon>Fungi</taxon>
        <taxon>Dikarya</taxon>
        <taxon>Ascomycota</taxon>
        <taxon>Pezizomycotina</taxon>
        <taxon>Sordariomycetes</taxon>
        <taxon>Hypocreomycetidae</taxon>
        <taxon>Glomerellales</taxon>
        <taxon>Glomerellaceae</taxon>
        <taxon>Colletotrichum</taxon>
    </lineage>
</organism>
<feature type="region of interest" description="Disordered" evidence="1">
    <location>
        <begin position="307"/>
        <end position="384"/>
    </location>
</feature>
<dbReference type="AlphaFoldDB" id="A0A1Q8RWC6"/>
<gene>
    <name evidence="2" type="ORF">CCHL11_01766</name>
</gene>
<protein>
    <submittedName>
        <fullName evidence="2">Uncharacterized protein</fullName>
    </submittedName>
</protein>
<sequence length="493" mass="54252">MEPRIIPCQLPPGLEIAIPPGHDLPPQQPLGTYQRKPLPPLPPLRPGFSRQISAFSVASMTTRNSSRSRSRARTTPSPAPSGAETVERLENETSTILIQHSPTPISRRSSEHRSCSPQSHRNEPEPEPELEEEMMRMGRRMSTPIMSPCTLHRSSVKIKQITGLDLNGYTPTRPARSPVFRNMLTPVTPDNNSSVYSSEVPPSTSEPSRTLSMIDDHDDESEVESDWDFSPSSRRNYASWIPASPVPPRVEILDFDEASPRRRDSEIGPLRSPGMHHFETLPARRNNHMEVSYVGAKDLYHATATSIANSTQKKGTPSRASAESGRESILPPKSRMSFAAKVLQSGRKRPPTGINTASESPSALGETSAGKQPPRSARPYMHAHSLDDDRLRVKYSDTLSRVFRWSGEHRRAVSDGASPVGPLSSEPRSAASATSASASVPESPAANRLARRSMQGFAAQVRRKASSMGLNKDEQRRENLRQSIRVIPEGSPL</sequence>
<feature type="region of interest" description="Disordered" evidence="1">
    <location>
        <begin position="256"/>
        <end position="277"/>
    </location>
</feature>
<name>A0A1Q8RWC6_9PEZI</name>
<feature type="region of interest" description="Disordered" evidence="1">
    <location>
        <begin position="1"/>
        <end position="133"/>
    </location>
</feature>
<feature type="compositionally biased region" description="Basic and acidic residues" evidence="1">
    <location>
        <begin position="471"/>
        <end position="480"/>
    </location>
</feature>
<comment type="caution">
    <text evidence="2">The sequence shown here is derived from an EMBL/GenBank/DDBJ whole genome shotgun (WGS) entry which is preliminary data.</text>
</comment>
<feature type="region of interest" description="Disordered" evidence="1">
    <location>
        <begin position="410"/>
        <end position="493"/>
    </location>
</feature>
<dbReference type="OrthoDB" id="4844111at2759"/>
<feature type="compositionally biased region" description="Polar residues" evidence="1">
    <location>
        <begin position="307"/>
        <end position="321"/>
    </location>
</feature>
<feature type="compositionally biased region" description="Acidic residues" evidence="1">
    <location>
        <begin position="216"/>
        <end position="227"/>
    </location>
</feature>
<accession>A0A1Q8RWC6</accession>
<dbReference type="Proteomes" id="UP000186583">
    <property type="component" value="Unassembled WGS sequence"/>
</dbReference>
<evidence type="ECO:0000256" key="1">
    <source>
        <dbReference type="SAM" id="MobiDB-lite"/>
    </source>
</evidence>